<dbReference type="InterPro" id="IPR019734">
    <property type="entry name" value="TPR_rpt"/>
</dbReference>
<dbReference type="Gene3D" id="1.25.40.10">
    <property type="entry name" value="Tetratricopeptide repeat domain"/>
    <property type="match status" value="1"/>
</dbReference>
<sequence length="266" mass="31591">MKNLILFLIPFTIFAQENCNYFKMMGDNQKYEACIMYEDLSAKGYYQFQKEWMEGLDKILEKHPDYAKAHHEKSIPYLKSGDFVNWKINIDKAVKYDAENYLGFRGSVKAKFFGDNIGAIADIDSLDKIRDYDLGMTNNGDYHLNIVKAICYSQLDQKEKAIEIFEKQLADETHTIGLYDYYQLGVTYFEIKSYEKALQEFQKQLTENENAETHYYLGQIYKNLNQQEKYFQHKEKAIDFYKKGIIMRDPYNEHINKVYLETIHKN</sequence>
<protein>
    <submittedName>
        <fullName evidence="3">Tetratricopeptide repeat-containing protein</fullName>
    </submittedName>
</protein>
<organism evidence="3 4">
    <name type="scientific">Moheibacter sediminis</name>
    <dbReference type="NCBI Taxonomy" id="1434700"/>
    <lineage>
        <taxon>Bacteria</taxon>
        <taxon>Pseudomonadati</taxon>
        <taxon>Bacteroidota</taxon>
        <taxon>Flavobacteriia</taxon>
        <taxon>Flavobacteriales</taxon>
        <taxon>Weeksellaceae</taxon>
        <taxon>Moheibacter</taxon>
    </lineage>
</organism>
<evidence type="ECO:0000256" key="1">
    <source>
        <dbReference type="PROSITE-ProRule" id="PRU00339"/>
    </source>
</evidence>
<evidence type="ECO:0000256" key="2">
    <source>
        <dbReference type="SAM" id="Coils"/>
    </source>
</evidence>
<dbReference type="PROSITE" id="PS50005">
    <property type="entry name" value="TPR"/>
    <property type="match status" value="1"/>
</dbReference>
<reference evidence="4" key="1">
    <citation type="submission" date="2017-04" db="EMBL/GenBank/DDBJ databases">
        <authorList>
            <person name="Varghese N."/>
            <person name="Submissions S."/>
        </authorList>
    </citation>
    <scope>NUCLEOTIDE SEQUENCE [LARGE SCALE GENOMIC DNA]</scope>
    <source>
        <strain evidence="4">CGMCC 1.12708</strain>
    </source>
</reference>
<feature type="repeat" description="TPR" evidence="1">
    <location>
        <begin position="178"/>
        <end position="211"/>
    </location>
</feature>
<dbReference type="Pfam" id="PF13181">
    <property type="entry name" value="TPR_8"/>
    <property type="match status" value="2"/>
</dbReference>
<dbReference type="InterPro" id="IPR011990">
    <property type="entry name" value="TPR-like_helical_dom_sf"/>
</dbReference>
<dbReference type="AlphaFoldDB" id="A0A1W2A7R3"/>
<keyword evidence="1" id="KW-0802">TPR repeat</keyword>
<feature type="coiled-coil region" evidence="2">
    <location>
        <begin position="155"/>
        <end position="214"/>
    </location>
</feature>
<name>A0A1W2A7R3_9FLAO</name>
<dbReference type="SUPFAM" id="SSF48452">
    <property type="entry name" value="TPR-like"/>
    <property type="match status" value="1"/>
</dbReference>
<dbReference type="RefSeq" id="WP_084016944.1">
    <property type="nucleotide sequence ID" value="NZ_FWXS01000004.1"/>
</dbReference>
<proteinExistence type="predicted"/>
<evidence type="ECO:0000313" key="3">
    <source>
        <dbReference type="EMBL" id="SMC56779.1"/>
    </source>
</evidence>
<dbReference type="EMBL" id="FWXS01000004">
    <property type="protein sequence ID" value="SMC56779.1"/>
    <property type="molecule type" value="Genomic_DNA"/>
</dbReference>
<dbReference type="OrthoDB" id="935812at2"/>
<keyword evidence="4" id="KW-1185">Reference proteome</keyword>
<dbReference type="Proteomes" id="UP000192393">
    <property type="component" value="Unassembled WGS sequence"/>
</dbReference>
<dbReference type="STRING" id="1434700.SAMN06296427_10418"/>
<gene>
    <name evidence="3" type="ORF">SAMN06296427_10418</name>
</gene>
<evidence type="ECO:0000313" key="4">
    <source>
        <dbReference type="Proteomes" id="UP000192393"/>
    </source>
</evidence>
<accession>A0A1W2A7R3</accession>
<keyword evidence="2" id="KW-0175">Coiled coil</keyword>